<keyword evidence="3" id="KW-1185">Reference proteome</keyword>
<organism evidence="2 3">
    <name type="scientific">Thecamonas trahens ATCC 50062</name>
    <dbReference type="NCBI Taxonomy" id="461836"/>
    <lineage>
        <taxon>Eukaryota</taxon>
        <taxon>Apusozoa</taxon>
        <taxon>Apusomonadida</taxon>
        <taxon>Apusomonadidae</taxon>
        <taxon>Thecamonas</taxon>
    </lineage>
</organism>
<evidence type="ECO:0000313" key="2">
    <source>
        <dbReference type="EMBL" id="KNC52493.1"/>
    </source>
</evidence>
<feature type="region of interest" description="Disordered" evidence="1">
    <location>
        <begin position="249"/>
        <end position="269"/>
    </location>
</feature>
<accession>A0A0L0DM73</accession>
<proteinExistence type="predicted"/>
<reference evidence="2 3" key="1">
    <citation type="submission" date="2010-05" db="EMBL/GenBank/DDBJ databases">
        <title>The Genome Sequence of Thecamonas trahens ATCC 50062.</title>
        <authorList>
            <consortium name="The Broad Institute Genome Sequencing Platform"/>
            <person name="Russ C."/>
            <person name="Cuomo C."/>
            <person name="Shea T."/>
            <person name="Young S.K."/>
            <person name="Zeng Q."/>
            <person name="Koehrsen M."/>
            <person name="Haas B."/>
            <person name="Borodovsky M."/>
            <person name="Guigo R."/>
            <person name="Alvarado L."/>
            <person name="Berlin A."/>
            <person name="Bochicchio J."/>
            <person name="Borenstein D."/>
            <person name="Chapman S."/>
            <person name="Chen Z."/>
            <person name="Freedman E."/>
            <person name="Gellesch M."/>
            <person name="Goldberg J."/>
            <person name="Griggs A."/>
            <person name="Gujja S."/>
            <person name="Heilman E."/>
            <person name="Heiman D."/>
            <person name="Hepburn T."/>
            <person name="Howarth C."/>
            <person name="Jen D."/>
            <person name="Larson L."/>
            <person name="Mehta T."/>
            <person name="Park D."/>
            <person name="Pearson M."/>
            <person name="Roberts A."/>
            <person name="Saif S."/>
            <person name="Shenoy N."/>
            <person name="Sisk P."/>
            <person name="Stolte C."/>
            <person name="Sykes S."/>
            <person name="Thomson T."/>
            <person name="Walk T."/>
            <person name="White J."/>
            <person name="Yandava C."/>
            <person name="Burger G."/>
            <person name="Gray M.W."/>
            <person name="Holland P.W.H."/>
            <person name="King N."/>
            <person name="Lang F.B.F."/>
            <person name="Roger A.J."/>
            <person name="Ruiz-Trillo I."/>
            <person name="Lander E."/>
            <person name="Nusbaum C."/>
        </authorList>
    </citation>
    <scope>NUCLEOTIDE SEQUENCE [LARGE SCALE GENOMIC DNA]</scope>
    <source>
        <strain evidence="2 3">ATCC 50062</strain>
    </source>
</reference>
<dbReference type="RefSeq" id="XP_013755289.1">
    <property type="nucleotide sequence ID" value="XM_013899835.1"/>
</dbReference>
<dbReference type="AlphaFoldDB" id="A0A0L0DM73"/>
<gene>
    <name evidence="2" type="ORF">AMSG_08053</name>
</gene>
<sequence length="269" mass="26530">MSRTTTTATAATTTTIFCCSSVVVVVVAVLATAASASLCPLTAQLPASAAATSLSSCRIYADREVCCPEGSASAAARDAAIASLICALHCAPEAAVGLADDADGRARIHLCAASCTAVHAACASVLDDEALAESPIAFCARLAADLLVAPDASGAAAAVFDGVGSDTPCFAVFPTPLPLRAASSDTALWRARGAVVGTALAGFVAIAAYAWCGLPFARPQPYALVDDSVFALGSASSSLDGTELQDLIVSPSPRSSSPSSSASVASAGL</sequence>
<protein>
    <submittedName>
        <fullName evidence="2">Uncharacterized protein</fullName>
    </submittedName>
</protein>
<dbReference type="EMBL" id="GL349473">
    <property type="protein sequence ID" value="KNC52493.1"/>
    <property type="molecule type" value="Genomic_DNA"/>
</dbReference>
<evidence type="ECO:0000256" key="1">
    <source>
        <dbReference type="SAM" id="MobiDB-lite"/>
    </source>
</evidence>
<evidence type="ECO:0000313" key="3">
    <source>
        <dbReference type="Proteomes" id="UP000054408"/>
    </source>
</evidence>
<dbReference type="GeneID" id="25566830"/>
<name>A0A0L0DM73_THETB</name>
<dbReference type="Proteomes" id="UP000054408">
    <property type="component" value="Unassembled WGS sequence"/>
</dbReference>